<comment type="similarity">
    <text evidence="2">Belongs to the aromatic amine dehydrogenase heavy chain family.</text>
</comment>
<comment type="caution">
    <text evidence="9">The sequence shown here is derived from an EMBL/GenBank/DDBJ whole genome shotgun (WGS) entry which is preliminary data.</text>
</comment>
<protein>
    <submittedName>
        <fullName evidence="9">Amine dehydrogenase large subunit</fullName>
    </submittedName>
</protein>
<dbReference type="Proteomes" id="UP001222770">
    <property type="component" value="Unassembled WGS sequence"/>
</dbReference>
<keyword evidence="10" id="KW-1185">Reference proteome</keyword>
<evidence type="ECO:0000313" key="9">
    <source>
        <dbReference type="EMBL" id="MDF8334743.1"/>
    </source>
</evidence>
<evidence type="ECO:0000256" key="7">
    <source>
        <dbReference type="ARBA" id="ARBA00023002"/>
    </source>
</evidence>
<dbReference type="InterPro" id="IPR051200">
    <property type="entry name" value="Host-pathogen_enzymatic-act"/>
</dbReference>
<evidence type="ECO:0000256" key="1">
    <source>
        <dbReference type="ARBA" id="ARBA00004418"/>
    </source>
</evidence>
<dbReference type="Pfam" id="PF06433">
    <property type="entry name" value="Me-amine-dh_H"/>
    <property type="match status" value="1"/>
</dbReference>
<keyword evidence="4 8" id="KW-0732">Signal</keyword>
<name>A0ABT6CNC7_9SPHN</name>
<evidence type="ECO:0000256" key="5">
    <source>
        <dbReference type="ARBA" id="ARBA00022764"/>
    </source>
</evidence>
<evidence type="ECO:0000256" key="4">
    <source>
        <dbReference type="ARBA" id="ARBA00022729"/>
    </source>
</evidence>
<keyword evidence="5" id="KW-0574">Periplasm</keyword>
<evidence type="ECO:0000256" key="3">
    <source>
        <dbReference type="ARBA" id="ARBA00022448"/>
    </source>
</evidence>
<dbReference type="InterPro" id="IPR009451">
    <property type="entry name" value="Metamine_DH_Hvc"/>
</dbReference>
<accession>A0ABT6CNC7</accession>
<evidence type="ECO:0000256" key="6">
    <source>
        <dbReference type="ARBA" id="ARBA00022982"/>
    </source>
</evidence>
<dbReference type="Gene3D" id="2.130.10.10">
    <property type="entry name" value="YVTN repeat-like/Quinoprotein amine dehydrogenase"/>
    <property type="match status" value="1"/>
</dbReference>
<gene>
    <name evidence="9" type="ORF">POM99_16155</name>
</gene>
<keyword evidence="7" id="KW-0560">Oxidoreductase</keyword>
<dbReference type="InterPro" id="IPR011044">
    <property type="entry name" value="Quino_amine_DH_bsu"/>
</dbReference>
<evidence type="ECO:0000256" key="2">
    <source>
        <dbReference type="ARBA" id="ARBA00010548"/>
    </source>
</evidence>
<reference evidence="9 10" key="1">
    <citation type="submission" date="2023-03" db="EMBL/GenBank/DDBJ databases">
        <title>Novosphingobium cyanobacteriorum sp. nov., isolated from a eutrophic reservoir during the Microcystis bloom period.</title>
        <authorList>
            <person name="Kang M."/>
            <person name="Le V."/>
            <person name="Ko S.-R."/>
            <person name="Lee S.-A."/>
            <person name="Ahn C.-Y."/>
        </authorList>
    </citation>
    <scope>NUCLEOTIDE SEQUENCE [LARGE SCALE GENOMIC DNA]</scope>
    <source>
        <strain evidence="9 10">HBC54</strain>
    </source>
</reference>
<evidence type="ECO:0000256" key="8">
    <source>
        <dbReference type="SAM" id="SignalP"/>
    </source>
</evidence>
<organism evidence="9 10">
    <name type="scientific">Novosphingobium cyanobacteriorum</name>
    <dbReference type="NCBI Taxonomy" id="3024215"/>
    <lineage>
        <taxon>Bacteria</taxon>
        <taxon>Pseudomonadati</taxon>
        <taxon>Pseudomonadota</taxon>
        <taxon>Alphaproteobacteria</taxon>
        <taxon>Sphingomonadales</taxon>
        <taxon>Sphingomonadaceae</taxon>
        <taxon>Novosphingobium</taxon>
    </lineage>
</organism>
<sequence length="391" mass="41814">MKSAAKAKLSAALTALALGSALGSLTASPVMAKASVEPEESDVNTLPAATKSWFFVQRGFVLSGTSIYDSATGKLLGQVETPILSDMALDPLGKAYYVSQSIWTKGSRGTRQDYITIYDSTALKVQADIDMPGRLLVGGRKNNFIVSEDGKWGFVYNFSPASSVNLIDFTKRKFVKTIELPGCADLIPNPGVGFSALCSDGSMATVSVMGAKPAITHTAPFFEATNDPVFDNLAYDKGRKQAVMMTYTGLIHIASISATPTIAPAFSIQEAAGIRKGETKPLEVNWYPGGGQPMALHRPSGHLFVLMHKGEYWTHKEGGEEVWEVDLAARKVVKRLMVEGKPRSIEVTQEASPRIITAGEDEAVRVIDPATGNATYTIEHAGGGPITVIEP</sequence>
<evidence type="ECO:0000313" key="10">
    <source>
        <dbReference type="Proteomes" id="UP001222770"/>
    </source>
</evidence>
<dbReference type="PANTHER" id="PTHR47197:SF3">
    <property type="entry name" value="DIHYDRO-HEME D1 DEHYDROGENASE"/>
    <property type="match status" value="1"/>
</dbReference>
<proteinExistence type="inferred from homology"/>
<keyword evidence="6" id="KW-0249">Electron transport</keyword>
<dbReference type="EMBL" id="JAROCY010000016">
    <property type="protein sequence ID" value="MDF8334743.1"/>
    <property type="molecule type" value="Genomic_DNA"/>
</dbReference>
<keyword evidence="3" id="KW-0813">Transport</keyword>
<comment type="subcellular location">
    <subcellularLocation>
        <location evidence="1">Periplasm</location>
    </subcellularLocation>
</comment>
<feature type="signal peptide" evidence="8">
    <location>
        <begin position="1"/>
        <end position="32"/>
    </location>
</feature>
<feature type="chain" id="PRO_5046783059" evidence="8">
    <location>
        <begin position="33"/>
        <end position="391"/>
    </location>
</feature>
<dbReference type="InterPro" id="IPR015943">
    <property type="entry name" value="WD40/YVTN_repeat-like_dom_sf"/>
</dbReference>
<dbReference type="SUPFAM" id="SSF50969">
    <property type="entry name" value="YVTN repeat-like/Quinoprotein amine dehydrogenase"/>
    <property type="match status" value="1"/>
</dbReference>
<dbReference type="PANTHER" id="PTHR47197">
    <property type="entry name" value="PROTEIN NIRF"/>
    <property type="match status" value="1"/>
</dbReference>
<dbReference type="RefSeq" id="WP_277279519.1">
    <property type="nucleotide sequence ID" value="NZ_JAROCY010000016.1"/>
</dbReference>